<dbReference type="InterPro" id="IPR049278">
    <property type="entry name" value="MS_channel_C"/>
</dbReference>
<accession>A0A501W7U5</accession>
<feature type="transmembrane region" description="Helical" evidence="8">
    <location>
        <begin position="438"/>
        <end position="463"/>
    </location>
</feature>
<dbReference type="PANTHER" id="PTHR30460">
    <property type="entry name" value="MODERATE CONDUCTANCE MECHANOSENSITIVE CHANNEL YBIO"/>
    <property type="match status" value="1"/>
</dbReference>
<evidence type="ECO:0000256" key="8">
    <source>
        <dbReference type="SAM" id="Phobius"/>
    </source>
</evidence>
<dbReference type="Pfam" id="PF00924">
    <property type="entry name" value="MS_channel_2nd"/>
    <property type="match status" value="1"/>
</dbReference>
<keyword evidence="4 8" id="KW-0812">Transmembrane</keyword>
<feature type="chain" id="PRO_5021249640" evidence="9">
    <location>
        <begin position="28"/>
        <end position="730"/>
    </location>
</feature>
<sequence>MPPPSCRPFLFMAWVVLLVVVWCGATAAQTPSIPPPASSGAERVVESFGSARRGPISEDEGRWEPSSPLGGALLGGLERGLSDLVASLRRDIAAARANLRRLRGLGSIDPADLGSVARTLAPPIAVSLAVAVLGRLALLSLLRGIGRRAPGRGPLGVALLSSAKVVLDLIVIIAAVIAAAATSAAVAPKDVSAPESRILIGYLLAFLAAGALIVVLRAVFSPAVPELRPFPMSDATARYWTRRLAAVAIIMALGELLLPAILIEIATPIVAHATTVAFHATALLYLMLLVILRRRSPREYFERMAAEREEIWPILLSLAARCWHWLALAYLAFLLHQVMTSGAAGLILLEYMVEAAAALALALLVSRMLDQVAAHGARLPEPVKRAMPGVEARLDDFLRSFAGVLRYVVFALWIGFVLQALGIFGLAEWLQRRFGFDILGATLGLLAISLACFGIWLAISAWIDHRLTPHGGRVPTAREQTVFSLLRNAVAVVIVLIGLYYALLGVGISLAPLLASAGVIALAISWGSQKLVQDIITGLFIQLENAINVGDVVEAGGKVGVVEKLTIRSVSLRDVEGVYHLIPFSSVDAVSNHTRDFSYHVADISIAYGADIDQAKAAMLAAFEQLVADPDWRWRLLGGIEWFGVQALAENAVILRARLKTRPGDQWAVGRAYAETVKKRLDAEGIEIPFPQRKIWLASDEGPDRLHAKSRPTRQTQHGDTPTDADIDDG</sequence>
<evidence type="ECO:0000256" key="2">
    <source>
        <dbReference type="ARBA" id="ARBA00008017"/>
    </source>
</evidence>
<name>A0A501W7U5_9RHOB</name>
<dbReference type="SUPFAM" id="SSF82861">
    <property type="entry name" value="Mechanosensitive channel protein MscS (YggB), transmembrane region"/>
    <property type="match status" value="1"/>
</dbReference>
<feature type="transmembrane region" description="Helical" evidence="8">
    <location>
        <begin position="484"/>
        <end position="503"/>
    </location>
</feature>
<keyword evidence="14" id="KW-1185">Reference proteome</keyword>
<feature type="transmembrane region" description="Helical" evidence="8">
    <location>
        <begin position="165"/>
        <end position="187"/>
    </location>
</feature>
<comment type="similarity">
    <text evidence="2">Belongs to the MscS (TC 1.A.23) family.</text>
</comment>
<dbReference type="EMBL" id="VFRP01000072">
    <property type="protein sequence ID" value="TPE44164.1"/>
    <property type="molecule type" value="Genomic_DNA"/>
</dbReference>
<evidence type="ECO:0000259" key="10">
    <source>
        <dbReference type="Pfam" id="PF00924"/>
    </source>
</evidence>
<evidence type="ECO:0000256" key="6">
    <source>
        <dbReference type="ARBA" id="ARBA00023136"/>
    </source>
</evidence>
<evidence type="ECO:0000313" key="14">
    <source>
        <dbReference type="Proteomes" id="UP000319255"/>
    </source>
</evidence>
<dbReference type="Gene3D" id="1.10.287.1260">
    <property type="match status" value="1"/>
</dbReference>
<dbReference type="InterPro" id="IPR011014">
    <property type="entry name" value="MscS_channel_TM-2"/>
</dbReference>
<evidence type="ECO:0000256" key="1">
    <source>
        <dbReference type="ARBA" id="ARBA00004651"/>
    </source>
</evidence>
<keyword evidence="5 8" id="KW-1133">Transmembrane helix</keyword>
<feature type="transmembrane region" description="Helical" evidence="8">
    <location>
        <begin position="244"/>
        <end position="263"/>
    </location>
</feature>
<keyword evidence="9" id="KW-0732">Signal</keyword>
<dbReference type="Gene3D" id="3.30.70.100">
    <property type="match status" value="1"/>
</dbReference>
<reference evidence="13 14" key="1">
    <citation type="submission" date="2019-06" db="EMBL/GenBank/DDBJ databases">
        <title>A novel bacterium of genus Amaricoccus, isolated from marine sediment.</title>
        <authorList>
            <person name="Huang H."/>
            <person name="Mo K."/>
            <person name="Hu Y."/>
        </authorList>
    </citation>
    <scope>NUCLEOTIDE SEQUENCE [LARGE SCALE GENOMIC DNA]</scope>
    <source>
        <strain evidence="13 14">HB172011</strain>
    </source>
</reference>
<evidence type="ECO:0000256" key="5">
    <source>
        <dbReference type="ARBA" id="ARBA00022989"/>
    </source>
</evidence>
<dbReference type="Proteomes" id="UP000319255">
    <property type="component" value="Unassembled WGS sequence"/>
</dbReference>
<feature type="domain" description="Moderate conductance mechanosensitive channel YbiO-like transmembrane helix 1" evidence="12">
    <location>
        <begin position="353"/>
        <end position="429"/>
    </location>
</feature>
<dbReference type="InterPro" id="IPR011066">
    <property type="entry name" value="MscS_channel_C_sf"/>
</dbReference>
<dbReference type="PANTHER" id="PTHR30460:SF0">
    <property type="entry name" value="MODERATE CONDUCTANCE MECHANOSENSITIVE CHANNEL YBIO"/>
    <property type="match status" value="1"/>
</dbReference>
<feature type="transmembrane region" description="Helical" evidence="8">
    <location>
        <begin position="404"/>
        <end position="426"/>
    </location>
</feature>
<dbReference type="SUPFAM" id="SSF50182">
    <property type="entry name" value="Sm-like ribonucleoproteins"/>
    <property type="match status" value="1"/>
</dbReference>
<protein>
    <submittedName>
        <fullName evidence="13">Mechanosensitive ion channel</fullName>
    </submittedName>
</protein>
<dbReference type="InterPro" id="IPR057485">
    <property type="entry name" value="YbiO-like_TM1"/>
</dbReference>
<dbReference type="Pfam" id="PF25392">
    <property type="entry name" value="MS_channel_TM1"/>
    <property type="match status" value="1"/>
</dbReference>
<dbReference type="InterPro" id="IPR010920">
    <property type="entry name" value="LSM_dom_sf"/>
</dbReference>
<evidence type="ECO:0000256" key="9">
    <source>
        <dbReference type="SAM" id="SignalP"/>
    </source>
</evidence>
<dbReference type="InterPro" id="IPR045276">
    <property type="entry name" value="YbiO_bact"/>
</dbReference>
<comment type="caution">
    <text evidence="13">The sequence shown here is derived from an EMBL/GenBank/DDBJ whole genome shotgun (WGS) entry which is preliminary data.</text>
</comment>
<feature type="transmembrane region" description="Helical" evidence="8">
    <location>
        <begin position="312"/>
        <end position="336"/>
    </location>
</feature>
<evidence type="ECO:0000256" key="4">
    <source>
        <dbReference type="ARBA" id="ARBA00022692"/>
    </source>
</evidence>
<evidence type="ECO:0000256" key="7">
    <source>
        <dbReference type="SAM" id="MobiDB-lite"/>
    </source>
</evidence>
<feature type="transmembrane region" description="Helical" evidence="8">
    <location>
        <begin position="124"/>
        <end position="145"/>
    </location>
</feature>
<dbReference type="SUPFAM" id="SSF82689">
    <property type="entry name" value="Mechanosensitive channel protein MscS (YggB), C-terminal domain"/>
    <property type="match status" value="1"/>
</dbReference>
<keyword evidence="6 8" id="KW-0472">Membrane</keyword>
<feature type="transmembrane region" description="Helical" evidence="8">
    <location>
        <begin position="199"/>
        <end position="224"/>
    </location>
</feature>
<dbReference type="GO" id="GO:0005886">
    <property type="term" value="C:plasma membrane"/>
    <property type="evidence" value="ECO:0007669"/>
    <property type="project" value="UniProtKB-SubCell"/>
</dbReference>
<evidence type="ECO:0000259" key="12">
    <source>
        <dbReference type="Pfam" id="PF25392"/>
    </source>
</evidence>
<dbReference type="Pfam" id="PF21082">
    <property type="entry name" value="MS_channel_3rd"/>
    <property type="match status" value="1"/>
</dbReference>
<feature type="region of interest" description="Disordered" evidence="7">
    <location>
        <begin position="699"/>
        <end position="730"/>
    </location>
</feature>
<keyword evidence="3" id="KW-1003">Cell membrane</keyword>
<evidence type="ECO:0000313" key="13">
    <source>
        <dbReference type="EMBL" id="TPE44164.1"/>
    </source>
</evidence>
<feature type="transmembrane region" description="Helical" evidence="8">
    <location>
        <begin position="342"/>
        <end position="365"/>
    </location>
</feature>
<dbReference type="GO" id="GO:0008381">
    <property type="term" value="F:mechanosensitive monoatomic ion channel activity"/>
    <property type="evidence" value="ECO:0007669"/>
    <property type="project" value="InterPro"/>
</dbReference>
<dbReference type="InterPro" id="IPR006685">
    <property type="entry name" value="MscS_channel_2nd"/>
</dbReference>
<feature type="transmembrane region" description="Helical" evidence="8">
    <location>
        <begin position="269"/>
        <end position="292"/>
    </location>
</feature>
<organism evidence="13 14">
    <name type="scientific">Amaricoccus solimangrovi</name>
    <dbReference type="NCBI Taxonomy" id="2589815"/>
    <lineage>
        <taxon>Bacteria</taxon>
        <taxon>Pseudomonadati</taxon>
        <taxon>Pseudomonadota</taxon>
        <taxon>Alphaproteobacteria</taxon>
        <taxon>Rhodobacterales</taxon>
        <taxon>Paracoccaceae</taxon>
        <taxon>Amaricoccus</taxon>
    </lineage>
</organism>
<evidence type="ECO:0000256" key="3">
    <source>
        <dbReference type="ARBA" id="ARBA00022475"/>
    </source>
</evidence>
<proteinExistence type="inferred from homology"/>
<comment type="subcellular location">
    <subcellularLocation>
        <location evidence="1">Cell membrane</location>
        <topology evidence="1">Multi-pass membrane protein</topology>
    </subcellularLocation>
</comment>
<dbReference type="Gene3D" id="2.30.30.60">
    <property type="match status" value="1"/>
</dbReference>
<feature type="signal peptide" evidence="9">
    <location>
        <begin position="1"/>
        <end position="27"/>
    </location>
</feature>
<dbReference type="OrthoDB" id="9814206at2"/>
<dbReference type="InterPro" id="IPR023408">
    <property type="entry name" value="MscS_beta-dom_sf"/>
</dbReference>
<feature type="domain" description="Mechanosensitive ion channel MscS" evidence="10">
    <location>
        <begin position="531"/>
        <end position="595"/>
    </location>
</feature>
<feature type="domain" description="Mechanosensitive ion channel MscS C-terminal" evidence="11">
    <location>
        <begin position="601"/>
        <end position="688"/>
    </location>
</feature>
<gene>
    <name evidence="13" type="ORF">FJM51_23090</name>
</gene>
<evidence type="ECO:0000259" key="11">
    <source>
        <dbReference type="Pfam" id="PF21082"/>
    </source>
</evidence>
<dbReference type="AlphaFoldDB" id="A0A501W7U5"/>